<dbReference type="Proteomes" id="UP000185680">
    <property type="component" value="Chromosome"/>
</dbReference>
<name>A0A167J1V1_9BURK</name>
<organism evidence="2 5">
    <name type="scientific">Hydrogenophaga crassostreae</name>
    <dbReference type="NCBI Taxonomy" id="1763535"/>
    <lineage>
        <taxon>Bacteria</taxon>
        <taxon>Pseudomonadati</taxon>
        <taxon>Pseudomonadota</taxon>
        <taxon>Betaproteobacteria</taxon>
        <taxon>Burkholderiales</taxon>
        <taxon>Comamonadaceae</taxon>
        <taxon>Hydrogenophaga</taxon>
    </lineage>
</organism>
<evidence type="ECO:0000259" key="1">
    <source>
        <dbReference type="Pfam" id="PF13501"/>
    </source>
</evidence>
<evidence type="ECO:0000313" key="3">
    <source>
        <dbReference type="EMBL" id="OAD44289.1"/>
    </source>
</evidence>
<feature type="domain" description="Ig-like SoxY" evidence="1">
    <location>
        <begin position="46"/>
        <end position="153"/>
    </location>
</feature>
<dbReference type="OrthoDB" id="5343309at2"/>
<proteinExistence type="predicted"/>
<dbReference type="AlphaFoldDB" id="A0A167J1V1"/>
<dbReference type="NCBIfam" id="TIGR04557">
    <property type="entry name" value="fuse_rel_SoxYZ"/>
    <property type="match status" value="1"/>
</dbReference>
<dbReference type="RefSeq" id="WP_066084826.1">
    <property type="nucleotide sequence ID" value="NZ_CP017476.1"/>
</dbReference>
<dbReference type="InterPro" id="IPR030831">
    <property type="entry name" value="Fuse-rel_SoxYZ"/>
</dbReference>
<evidence type="ECO:0000313" key="5">
    <source>
        <dbReference type="Proteomes" id="UP000185680"/>
    </source>
</evidence>
<dbReference type="Pfam" id="PF13501">
    <property type="entry name" value="SoxY"/>
    <property type="match status" value="1"/>
</dbReference>
<keyword evidence="4" id="KW-1185">Reference proteome</keyword>
<dbReference type="SUPFAM" id="SSF81296">
    <property type="entry name" value="E set domains"/>
    <property type="match status" value="1"/>
</dbReference>
<dbReference type="EMBL" id="CP017476">
    <property type="protein sequence ID" value="AOW13748.1"/>
    <property type="molecule type" value="Genomic_DNA"/>
</dbReference>
<evidence type="ECO:0000313" key="2">
    <source>
        <dbReference type="EMBL" id="AOW13748.1"/>
    </source>
</evidence>
<sequence>MTKTWQRRQLLAWGLLAGSGVARSSEIDQTGGDPLGSMQWPGLRDEFLGNSPVAFSEAVSIQGPAFADDAMNVPLLLDARQLNDQGGGIELIRVVVDRNPVRHVLDFEPLKALPMLAFRIRMEQASPVRALVKTRDGRWHVGSTWVQAAGGGCTVPGATRADGSWSRTLNQVQTRFFSNVIEGSKRLRVRIMHPMDTGLVAGTPAFYIENLQLVDGAGQVWWRLSPHEPLSENPILTFELPTRLPPGLRLVGRDNNGNPINAEVKA</sequence>
<evidence type="ECO:0000313" key="4">
    <source>
        <dbReference type="Proteomes" id="UP000185657"/>
    </source>
</evidence>
<dbReference type="Gene3D" id="2.60.40.2470">
    <property type="entry name" value="SoxY domain"/>
    <property type="match status" value="1"/>
</dbReference>
<reference evidence="2 5" key="2">
    <citation type="submission" date="2016-10" db="EMBL/GenBank/DDBJ databases">
        <title>Hydorgenophaga sp. LPB0072 isolated from gastropod.</title>
        <authorList>
            <person name="Kim E."/>
            <person name="Yi H."/>
        </authorList>
    </citation>
    <scope>NUCLEOTIDE SEQUENCE [LARGE SCALE GENOMIC DNA]</scope>
    <source>
        <strain evidence="2 5">LPB0072</strain>
    </source>
</reference>
<gene>
    <name evidence="2" type="ORF">LPB072_13735</name>
    <name evidence="3" type="ORF">LPB72_02090</name>
</gene>
<dbReference type="InterPro" id="IPR013783">
    <property type="entry name" value="Ig-like_fold"/>
</dbReference>
<dbReference type="InterPro" id="IPR014756">
    <property type="entry name" value="Ig_E-set"/>
</dbReference>
<dbReference type="Proteomes" id="UP000185657">
    <property type="component" value="Unassembled WGS sequence"/>
</dbReference>
<dbReference type="InterPro" id="IPR032711">
    <property type="entry name" value="SoxY"/>
</dbReference>
<dbReference type="Gene3D" id="2.60.40.10">
    <property type="entry name" value="Immunoglobulins"/>
    <property type="match status" value="1"/>
</dbReference>
<dbReference type="EMBL" id="LVWD01000001">
    <property type="protein sequence ID" value="OAD44289.1"/>
    <property type="molecule type" value="Genomic_DNA"/>
</dbReference>
<dbReference type="InterPro" id="IPR038162">
    <property type="entry name" value="SoxY_sf"/>
</dbReference>
<reference evidence="3 4" key="1">
    <citation type="submission" date="2016-02" db="EMBL/GenBank/DDBJ databases">
        <title>Draft genome sequence of Hydrogenophaga sp. LPB0072.</title>
        <authorList>
            <person name="Shin S.-K."/>
            <person name="Yi H."/>
        </authorList>
    </citation>
    <scope>NUCLEOTIDE SEQUENCE [LARGE SCALE GENOMIC DNA]</scope>
    <source>
        <strain evidence="3 4">LPB0072</strain>
    </source>
</reference>
<dbReference type="STRING" id="1763535.LPB072_13735"/>
<protein>
    <submittedName>
        <fullName evidence="2">Quinoprotein dehydrogenase-associated SoxYZ-like carrier</fullName>
    </submittedName>
</protein>
<accession>A0A167J1V1</accession>
<dbReference type="KEGG" id="hyl:LPB072_13735"/>